<feature type="region of interest" description="Disordered" evidence="1">
    <location>
        <begin position="25"/>
        <end position="45"/>
    </location>
</feature>
<dbReference type="AlphaFoldDB" id="A0A6V7IZS8"/>
<accession>A0A6V7IZS8</accession>
<sequence length="134" mass="14790">MFQKTSFILVLIATIIIATCSSSEEDNFRHPSENDKDISHNVAAGKRDPDDRLTYLGLVTKLKSRNSVVSVEKTFNASKNGKITQVVARNQSLGKYGGYAKILKGGPGHQNVTLQFTSQKNHGIFFLVEIFSKS</sequence>
<evidence type="ECO:0008006" key="4">
    <source>
        <dbReference type="Google" id="ProtNLM"/>
    </source>
</evidence>
<feature type="chain" id="PRO_5028024700" description="Lipoprotein" evidence="2">
    <location>
        <begin position="23"/>
        <end position="134"/>
    </location>
</feature>
<dbReference type="PANTHER" id="PTHR37685:SF1">
    <property type="entry name" value="GEO11136P1-RELATED"/>
    <property type="match status" value="1"/>
</dbReference>
<feature type="compositionally biased region" description="Basic and acidic residues" evidence="1">
    <location>
        <begin position="26"/>
        <end position="45"/>
    </location>
</feature>
<gene>
    <name evidence="3" type="ORF">BBRV_LOCUS34451</name>
</gene>
<dbReference type="Pfam" id="PF15868">
    <property type="entry name" value="MBF2"/>
    <property type="match status" value="1"/>
</dbReference>
<dbReference type="PANTHER" id="PTHR37685">
    <property type="entry name" value="GEO11136P1-RELATED"/>
    <property type="match status" value="1"/>
</dbReference>
<dbReference type="EMBL" id="CADCXW020000009">
    <property type="protein sequence ID" value="CAD1543203.1"/>
    <property type="molecule type" value="Genomic_DNA"/>
</dbReference>
<keyword evidence="2" id="KW-0732">Signal</keyword>
<evidence type="ECO:0000256" key="2">
    <source>
        <dbReference type="SAM" id="SignalP"/>
    </source>
</evidence>
<evidence type="ECO:0000313" key="3">
    <source>
        <dbReference type="EMBL" id="CAD1543203.1"/>
    </source>
</evidence>
<feature type="signal peptide" evidence="2">
    <location>
        <begin position="1"/>
        <end position="22"/>
    </location>
</feature>
<organism evidence="3">
    <name type="scientific">Bracon brevicornis</name>
    <dbReference type="NCBI Taxonomy" id="1563983"/>
    <lineage>
        <taxon>Eukaryota</taxon>
        <taxon>Metazoa</taxon>
        <taxon>Ecdysozoa</taxon>
        <taxon>Arthropoda</taxon>
        <taxon>Hexapoda</taxon>
        <taxon>Insecta</taxon>
        <taxon>Pterygota</taxon>
        <taxon>Neoptera</taxon>
        <taxon>Endopterygota</taxon>
        <taxon>Hymenoptera</taxon>
        <taxon>Apocrita</taxon>
        <taxon>Ichneumonoidea</taxon>
        <taxon>Braconidae</taxon>
        <taxon>Braconinae</taxon>
        <taxon>Bracon</taxon>
    </lineage>
</organism>
<protein>
    <recommendedName>
        <fullName evidence="4">Lipoprotein</fullName>
    </recommendedName>
</protein>
<reference evidence="3" key="1">
    <citation type="submission" date="2020-07" db="EMBL/GenBank/DDBJ databases">
        <authorList>
            <person name="Ferguson B K."/>
        </authorList>
    </citation>
    <scope>NUCLEOTIDE SEQUENCE</scope>
    <source>
        <strain evidence="3">L06</strain>
    </source>
</reference>
<name>A0A6V7IZS8_9HYME</name>
<proteinExistence type="predicted"/>
<evidence type="ECO:0000256" key="1">
    <source>
        <dbReference type="SAM" id="MobiDB-lite"/>
    </source>
</evidence>
<dbReference type="InterPro" id="IPR031734">
    <property type="entry name" value="MBF2"/>
</dbReference>